<dbReference type="PANTHER" id="PTHR43413">
    <property type="entry name" value="TRANSCRIPTIONAL REGULATOR, ASNC FAMILY"/>
    <property type="match status" value="1"/>
</dbReference>
<name>A0A080MDB9_9PROT</name>
<dbReference type="EC" id="4.1.1.111" evidence="4"/>
<feature type="domain" description="Siroheme decarboxylase AsnC-like ligand binding" evidence="6">
    <location>
        <begin position="234"/>
        <end position="321"/>
    </location>
</feature>
<comment type="similarity">
    <text evidence="3">Belongs to the Ahb/Nir family.</text>
</comment>
<sequence length="328" mass="36717">MDKLDDAIDFRLLNDFQRDFPLCSAPFAELASRLGVAEGVVLRALEGLRRQGKIARVGAIFAPKRIGVSTLAAMAVPAAQLAAIAEVVNRFPEVNHNYEREHHYNLWFVATAGSEGRLQAALGAIEQVAGWPVLKLPLLEEYHIDLGFALDGQGESQGSMRVRSQAFTAPTPLDEFERRLVMALQEGLPLFIRPFSVLASRVGCEEREVLERIRRWCAEGIIKRFGVVVRHHELGYTANAMLVHDIPDASVSAIGERLACESGVNLCYRRPRVLPSWRYNLFCMIHGQARAEVEARIAELRARLQLTDYAHAVLFSLTRFKQRGARYA</sequence>
<keyword evidence="1" id="KW-0456">Lyase</keyword>
<evidence type="ECO:0000256" key="5">
    <source>
        <dbReference type="ARBA" id="ARBA00048470"/>
    </source>
</evidence>
<evidence type="ECO:0000256" key="2">
    <source>
        <dbReference type="ARBA" id="ARBA00023444"/>
    </source>
</evidence>
<dbReference type="KEGG" id="acog:HWD57_14405"/>
<dbReference type="InterPro" id="IPR036390">
    <property type="entry name" value="WH_DNA-bd_sf"/>
</dbReference>
<reference evidence="8 10" key="1">
    <citation type="submission" date="2014-02" db="EMBL/GenBank/DDBJ databases">
        <title>Expanding our view of genomic diversity in Candidatus Accumulibacter clades.</title>
        <authorList>
            <person name="Skennerton C.T."/>
            <person name="Barr J.J."/>
            <person name="Slater F.R."/>
            <person name="Bond P.L."/>
            <person name="Tyson G.W."/>
        </authorList>
    </citation>
    <scope>NUCLEOTIDE SEQUENCE [LARGE SCALE GENOMIC DNA]</scope>
    <source>
        <strain evidence="10">SK-02</strain>
    </source>
</reference>
<gene>
    <name evidence="8" type="ORF">AW06_003738</name>
    <name evidence="9" type="ORF">HWD57_14405</name>
</gene>
<proteinExistence type="inferred from homology"/>
<keyword evidence="10" id="KW-1185">Reference proteome</keyword>
<dbReference type="STRING" id="1453999.AW06_003738"/>
<dbReference type="RefSeq" id="WP_034952483.1">
    <property type="nucleotide sequence ID" value="NZ_JDST02000099.1"/>
</dbReference>
<organism evidence="8 10">
    <name type="scientific">Candidatus Accumulibacter cognatus</name>
    <dbReference type="NCBI Taxonomy" id="2954383"/>
    <lineage>
        <taxon>Bacteria</taxon>
        <taxon>Pseudomonadati</taxon>
        <taxon>Pseudomonadota</taxon>
        <taxon>Betaproteobacteria</taxon>
        <taxon>Candidatus Accumulibacter</taxon>
    </lineage>
</organism>
<feature type="domain" description="Siroheme decarboxylase NirL-like HTH" evidence="7">
    <location>
        <begin position="11"/>
        <end position="54"/>
    </location>
</feature>
<dbReference type="SUPFAM" id="SSF46785">
    <property type="entry name" value="Winged helix' DNA-binding domain"/>
    <property type="match status" value="1"/>
</dbReference>
<protein>
    <recommendedName>
        <fullName evidence="4">siroheme decarboxylase</fullName>
        <ecNumber evidence="4">4.1.1.111</ecNumber>
    </recommendedName>
</protein>
<dbReference type="SMART" id="SM00344">
    <property type="entry name" value="HTH_ASNC"/>
    <property type="match status" value="1"/>
</dbReference>
<comment type="pathway">
    <text evidence="2">Porphyrin-containing compound metabolism.</text>
</comment>
<dbReference type="Proteomes" id="UP000509684">
    <property type="component" value="Chromosome"/>
</dbReference>
<evidence type="ECO:0000256" key="3">
    <source>
        <dbReference type="ARBA" id="ARBA00023457"/>
    </source>
</evidence>
<evidence type="ECO:0000313" key="10">
    <source>
        <dbReference type="Proteomes" id="UP000021315"/>
    </source>
</evidence>
<feature type="domain" description="Siroheme decarboxylase AsnC-like ligand binding" evidence="6">
    <location>
        <begin position="68"/>
        <end position="142"/>
    </location>
</feature>
<reference evidence="9 11" key="2">
    <citation type="journal article" date="2019" name="Microbiome">
        <title>Annotated bacterial chromosomes from frame-shift-corrected long-read metagenomic data.</title>
        <authorList>
            <person name="Arumugam K."/>
            <person name="Bagci C."/>
            <person name="Bessarab I."/>
            <person name="Beier S."/>
            <person name="Buchfink B."/>
            <person name="Gorska A."/>
            <person name="Qiu G."/>
            <person name="Huson D.H."/>
            <person name="Williams R.B.H."/>
        </authorList>
    </citation>
    <scope>NUCLEOTIDE SEQUENCE [LARGE SCALE GENOMIC DNA]</scope>
    <source>
        <strain evidence="9">SSA1</strain>
    </source>
</reference>
<dbReference type="Proteomes" id="UP000021315">
    <property type="component" value="Unassembled WGS sequence"/>
</dbReference>
<comment type="catalytic activity">
    <reaction evidence="5">
        <text>siroheme + 2 H(+) = 12,18-didecarboxysiroheme + 2 CO2</text>
        <dbReference type="Rhea" id="RHEA:19093"/>
        <dbReference type="ChEBI" id="CHEBI:15378"/>
        <dbReference type="ChEBI" id="CHEBI:16526"/>
        <dbReference type="ChEBI" id="CHEBI:60052"/>
        <dbReference type="ChEBI" id="CHEBI:140497"/>
        <dbReference type="EC" id="4.1.1.111"/>
    </reaction>
</comment>
<dbReference type="Pfam" id="PF22451">
    <property type="entry name" value="NirdL-like_HTH"/>
    <property type="match status" value="2"/>
</dbReference>
<evidence type="ECO:0000259" key="6">
    <source>
        <dbReference type="Pfam" id="PF17805"/>
    </source>
</evidence>
<evidence type="ECO:0000313" key="11">
    <source>
        <dbReference type="Proteomes" id="UP000509684"/>
    </source>
</evidence>
<evidence type="ECO:0000313" key="8">
    <source>
        <dbReference type="EMBL" id="KFB75209.1"/>
    </source>
</evidence>
<dbReference type="InterPro" id="IPR050684">
    <property type="entry name" value="HTH-Siroheme_Decarb"/>
</dbReference>
<dbReference type="InterPro" id="IPR036388">
    <property type="entry name" value="WH-like_DNA-bd_sf"/>
</dbReference>
<dbReference type="EMBL" id="JDST02000099">
    <property type="protein sequence ID" value="KFB75209.1"/>
    <property type="molecule type" value="Genomic_DNA"/>
</dbReference>
<dbReference type="EMBL" id="CP058708">
    <property type="protein sequence ID" value="QLH50849.1"/>
    <property type="molecule type" value="Genomic_DNA"/>
</dbReference>
<dbReference type="InterPro" id="IPR040523">
    <property type="entry name" value="AsnC_trans_reg2"/>
</dbReference>
<evidence type="ECO:0000259" key="7">
    <source>
        <dbReference type="Pfam" id="PF22451"/>
    </source>
</evidence>
<accession>A0A080MDB9</accession>
<dbReference type="PANTHER" id="PTHR43413:SF1">
    <property type="entry name" value="SIROHEME DECARBOXYLASE NIRL SUBUNIT"/>
    <property type="match status" value="1"/>
</dbReference>
<evidence type="ECO:0000256" key="1">
    <source>
        <dbReference type="ARBA" id="ARBA00023239"/>
    </source>
</evidence>
<dbReference type="GO" id="GO:0016829">
    <property type="term" value="F:lyase activity"/>
    <property type="evidence" value="ECO:0007669"/>
    <property type="project" value="UniProtKB-KW"/>
</dbReference>
<dbReference type="Gene3D" id="3.30.70.3460">
    <property type="match status" value="2"/>
</dbReference>
<dbReference type="Gene3D" id="1.10.10.10">
    <property type="entry name" value="Winged helix-like DNA-binding domain superfamily/Winged helix DNA-binding domain"/>
    <property type="match status" value="1"/>
</dbReference>
<evidence type="ECO:0000256" key="4">
    <source>
        <dbReference type="ARBA" id="ARBA00023471"/>
    </source>
</evidence>
<dbReference type="AlphaFoldDB" id="A0A080MDB9"/>
<dbReference type="Pfam" id="PF17805">
    <property type="entry name" value="AsnC_trans_reg2"/>
    <property type="match status" value="2"/>
</dbReference>
<feature type="domain" description="Siroheme decarboxylase NirL-like HTH" evidence="7">
    <location>
        <begin position="177"/>
        <end position="222"/>
    </location>
</feature>
<reference evidence="9" key="3">
    <citation type="submission" date="2020-06" db="EMBL/GenBank/DDBJ databases">
        <authorList>
            <person name="Arumugam K."/>
            <person name="Besarab I."/>
            <person name="Haryono M."/>
            <person name="Bagci C."/>
            <person name="Beier S."/>
            <person name="Buchfink B."/>
            <person name="Gorska A."/>
            <person name="Qiu G."/>
            <person name="Huson D.H."/>
            <person name="Williams R.B."/>
        </authorList>
    </citation>
    <scope>NUCLEOTIDE SEQUENCE</scope>
    <source>
        <strain evidence="9">SSA1</strain>
    </source>
</reference>
<evidence type="ECO:0000313" key="9">
    <source>
        <dbReference type="EMBL" id="QLH50849.1"/>
    </source>
</evidence>
<dbReference type="InterPro" id="IPR053953">
    <property type="entry name" value="NirdL-like_HTH"/>
</dbReference>
<dbReference type="InterPro" id="IPR019888">
    <property type="entry name" value="Tscrpt_reg_AsnC-like"/>
</dbReference>
<accession>A0A7D5NEG6</accession>